<evidence type="ECO:0000256" key="3">
    <source>
        <dbReference type="ARBA" id="ARBA00022490"/>
    </source>
</evidence>
<dbReference type="GO" id="GO:0005786">
    <property type="term" value="C:signal recognition particle, endoplasmic reticulum targeting"/>
    <property type="evidence" value="ECO:0007669"/>
    <property type="project" value="UniProtKB-UniRule"/>
</dbReference>
<comment type="subunit">
    <text evidence="7">Component of a fungal signal recognition particle (SRP) complex that consists of a 7SL RNA molecule (scR1) and at least six protein subunits: SRP72, SRP68, SRP54, SEC65, SRP21 and SRP14.</text>
</comment>
<comment type="function">
    <text evidence="7">Component of the signal recognition particle (SRP) complex, a ribonucleoprotein complex that mediates the cotranslational targeting of secretory and membrane proteins to the endoplasmic reticulum (ER).</text>
</comment>
<evidence type="ECO:0000256" key="6">
    <source>
        <dbReference type="ARBA" id="ARBA00023274"/>
    </source>
</evidence>
<dbReference type="GO" id="GO:0008312">
    <property type="term" value="F:7S RNA binding"/>
    <property type="evidence" value="ECO:0007669"/>
    <property type="project" value="UniProtKB-UniRule"/>
</dbReference>
<evidence type="ECO:0000256" key="2">
    <source>
        <dbReference type="ARBA" id="ARBA00010349"/>
    </source>
</evidence>
<sequence>MLLDKEKFLKALPALFEANKEKGSVAVTIKRFDYQGKAHERQKKRARNGNGEEAMRLLVDGLSLGDKEYATLVRAATNSKKISTLVAPADLDRFLACYHGLLLTNLESMKRWERLRKKKAAIKKQAAQKARAKAKPNLKAKPKSKAKAKAIENTKL</sequence>
<name>A0A9W7XMY0_9FUNG</name>
<evidence type="ECO:0000313" key="10">
    <source>
        <dbReference type="Proteomes" id="UP001145021"/>
    </source>
</evidence>
<dbReference type="AlphaFoldDB" id="A0A9W7XMY0"/>
<keyword evidence="5 7" id="KW-0733">Signal recognition particle</keyword>
<evidence type="ECO:0000256" key="8">
    <source>
        <dbReference type="SAM" id="MobiDB-lite"/>
    </source>
</evidence>
<dbReference type="GO" id="GO:0006614">
    <property type="term" value="P:SRP-dependent cotranslational protein targeting to membrane"/>
    <property type="evidence" value="ECO:0007669"/>
    <property type="project" value="UniProtKB-UniRule"/>
</dbReference>
<evidence type="ECO:0000256" key="4">
    <source>
        <dbReference type="ARBA" id="ARBA00022884"/>
    </source>
</evidence>
<comment type="similarity">
    <text evidence="2 7">Belongs to the SRP14 family.</text>
</comment>
<gene>
    <name evidence="9" type="ORF">LPJ64_002337</name>
</gene>
<protein>
    <recommendedName>
        <fullName evidence="7">Signal recognition particle subunit SRP14</fullName>
    </recommendedName>
    <alternativeName>
        <fullName evidence="7">Signal recognition particle 14 kDa protein</fullName>
    </alternativeName>
</protein>
<dbReference type="Proteomes" id="UP001145021">
    <property type="component" value="Unassembled WGS sequence"/>
</dbReference>
<keyword evidence="3 7" id="KW-0963">Cytoplasm</keyword>
<dbReference type="SUPFAM" id="SSF54762">
    <property type="entry name" value="Signal recognition particle alu RNA binding heterodimer, SRP9/14"/>
    <property type="match status" value="1"/>
</dbReference>
<keyword evidence="10" id="KW-1185">Reference proteome</keyword>
<dbReference type="GO" id="GO:0030942">
    <property type="term" value="F:endoplasmic reticulum signal peptide binding"/>
    <property type="evidence" value="ECO:0007669"/>
    <property type="project" value="UniProtKB-UniRule"/>
</dbReference>
<dbReference type="InterPro" id="IPR003210">
    <property type="entry name" value="Signal_recog_particle_SRP14"/>
</dbReference>
<evidence type="ECO:0000313" key="9">
    <source>
        <dbReference type="EMBL" id="KAJ1646145.1"/>
    </source>
</evidence>
<evidence type="ECO:0000256" key="7">
    <source>
        <dbReference type="RuleBase" id="RU368100"/>
    </source>
</evidence>
<comment type="caution">
    <text evidence="9">The sequence shown here is derived from an EMBL/GenBank/DDBJ whole genome shotgun (WGS) entry which is preliminary data.</text>
</comment>
<evidence type="ECO:0000256" key="1">
    <source>
        <dbReference type="ARBA" id="ARBA00004496"/>
    </source>
</evidence>
<dbReference type="Pfam" id="PF02290">
    <property type="entry name" value="SRP14"/>
    <property type="match status" value="1"/>
</dbReference>
<evidence type="ECO:0000256" key="5">
    <source>
        <dbReference type="ARBA" id="ARBA00023135"/>
    </source>
</evidence>
<dbReference type="PANTHER" id="PTHR12013">
    <property type="entry name" value="SIGNAL RECOGNITION PARTICLE 14 KD PROTEIN"/>
    <property type="match status" value="1"/>
</dbReference>
<accession>A0A9W7XMY0</accession>
<comment type="subcellular location">
    <subcellularLocation>
        <location evidence="1 7">Cytoplasm</location>
    </subcellularLocation>
</comment>
<feature type="compositionally biased region" description="Basic residues" evidence="8">
    <location>
        <begin position="130"/>
        <end position="148"/>
    </location>
</feature>
<reference evidence="9" key="1">
    <citation type="submission" date="2022-07" db="EMBL/GenBank/DDBJ databases">
        <title>Phylogenomic reconstructions and comparative analyses of Kickxellomycotina fungi.</title>
        <authorList>
            <person name="Reynolds N.K."/>
            <person name="Stajich J.E."/>
            <person name="Barry K."/>
            <person name="Grigoriev I.V."/>
            <person name="Crous P."/>
            <person name="Smith M.E."/>
        </authorList>
    </citation>
    <scope>NUCLEOTIDE SEQUENCE</scope>
    <source>
        <strain evidence="9">NBRC 105413</strain>
    </source>
</reference>
<dbReference type="EMBL" id="JANBOH010000073">
    <property type="protein sequence ID" value="KAJ1646145.1"/>
    <property type="molecule type" value="Genomic_DNA"/>
</dbReference>
<proteinExistence type="inferred from homology"/>
<organism evidence="9 10">
    <name type="scientific">Coemansia asiatica</name>
    <dbReference type="NCBI Taxonomy" id="1052880"/>
    <lineage>
        <taxon>Eukaryota</taxon>
        <taxon>Fungi</taxon>
        <taxon>Fungi incertae sedis</taxon>
        <taxon>Zoopagomycota</taxon>
        <taxon>Kickxellomycotina</taxon>
        <taxon>Kickxellomycetes</taxon>
        <taxon>Kickxellales</taxon>
        <taxon>Kickxellaceae</taxon>
        <taxon>Coemansia</taxon>
    </lineage>
</organism>
<keyword evidence="6 7" id="KW-0687">Ribonucleoprotein</keyword>
<feature type="region of interest" description="Disordered" evidence="8">
    <location>
        <begin position="120"/>
        <end position="156"/>
    </location>
</feature>
<keyword evidence="4 7" id="KW-0694">RNA-binding</keyword>
<dbReference type="Gene3D" id="3.30.720.10">
    <property type="entry name" value="Signal recognition particle alu RNA binding heterodimer, srp9/1"/>
    <property type="match status" value="1"/>
</dbReference>
<dbReference type="InterPro" id="IPR009018">
    <property type="entry name" value="Signal_recog_particle_SRP9/14"/>
</dbReference>